<evidence type="ECO:0000256" key="4">
    <source>
        <dbReference type="ARBA" id="ARBA00022755"/>
    </source>
</evidence>
<dbReference type="PRINTS" id="PR00085">
    <property type="entry name" value="THFDHDRGNASE"/>
</dbReference>
<dbReference type="PANTHER" id="PTHR48099">
    <property type="entry name" value="C-1-TETRAHYDROFOLATE SYNTHASE, CYTOPLASMIC-RELATED"/>
    <property type="match status" value="1"/>
</dbReference>
<dbReference type="InterPro" id="IPR046346">
    <property type="entry name" value="Aminoacid_DH-like_N_sf"/>
</dbReference>
<keyword evidence="9 11" id="KW-0486">Methionine biosynthesis</keyword>
<evidence type="ECO:0000256" key="3">
    <source>
        <dbReference type="ARBA" id="ARBA00022605"/>
    </source>
</evidence>
<dbReference type="Gene3D" id="3.40.50.10860">
    <property type="entry name" value="Leucine Dehydrogenase, chain A, domain 1"/>
    <property type="match status" value="1"/>
</dbReference>
<evidence type="ECO:0000256" key="1">
    <source>
        <dbReference type="ARBA" id="ARBA00004777"/>
    </source>
</evidence>
<dbReference type="InterPro" id="IPR020630">
    <property type="entry name" value="THF_DH/CycHdrlase_cat_dom"/>
</dbReference>
<evidence type="ECO:0000256" key="8">
    <source>
        <dbReference type="ARBA" id="ARBA00023102"/>
    </source>
</evidence>
<evidence type="ECO:0000259" key="12">
    <source>
        <dbReference type="Pfam" id="PF00763"/>
    </source>
</evidence>
<comment type="catalytic activity">
    <reaction evidence="11">
        <text>(6R)-5,10-methenyltetrahydrofolate + H2O = (6R)-10-formyltetrahydrofolate + H(+)</text>
        <dbReference type="Rhea" id="RHEA:23700"/>
        <dbReference type="ChEBI" id="CHEBI:15377"/>
        <dbReference type="ChEBI" id="CHEBI:15378"/>
        <dbReference type="ChEBI" id="CHEBI:57455"/>
        <dbReference type="ChEBI" id="CHEBI:195366"/>
        <dbReference type="EC" id="3.5.4.9"/>
    </reaction>
</comment>
<feature type="domain" description="Tetrahydrofolate dehydrogenase/cyclohydrolase NAD(P)-binding" evidence="13">
    <location>
        <begin position="136"/>
        <end position="278"/>
    </location>
</feature>
<dbReference type="EMBL" id="DXEU01000071">
    <property type="protein sequence ID" value="HIX51983.1"/>
    <property type="molecule type" value="Genomic_DNA"/>
</dbReference>
<dbReference type="AlphaFoldDB" id="A0A9D2AW04"/>
<comment type="caution">
    <text evidence="14">The sequence shown here is derived from an EMBL/GenBank/DDBJ whole genome shotgun (WGS) entry which is preliminary data.</text>
</comment>
<dbReference type="Pfam" id="PF02882">
    <property type="entry name" value="THF_DHG_CYH_C"/>
    <property type="match status" value="1"/>
</dbReference>
<dbReference type="Gene3D" id="3.40.50.720">
    <property type="entry name" value="NAD(P)-binding Rossmann-like Domain"/>
    <property type="match status" value="1"/>
</dbReference>
<dbReference type="EC" id="1.5.1.5" evidence="11"/>
<name>A0A9D2AW04_9FIRM</name>
<dbReference type="CDD" id="cd01080">
    <property type="entry name" value="NAD_bind_m-THF_DH_Cyclohyd"/>
    <property type="match status" value="1"/>
</dbReference>
<evidence type="ECO:0000256" key="7">
    <source>
        <dbReference type="ARBA" id="ARBA00023002"/>
    </source>
</evidence>
<dbReference type="PANTHER" id="PTHR48099:SF5">
    <property type="entry name" value="C-1-TETRAHYDROFOLATE SYNTHASE, CYTOPLASMIC"/>
    <property type="match status" value="1"/>
</dbReference>
<evidence type="ECO:0000259" key="13">
    <source>
        <dbReference type="Pfam" id="PF02882"/>
    </source>
</evidence>
<comment type="catalytic activity">
    <reaction evidence="11">
        <text>(6R)-5,10-methylene-5,6,7,8-tetrahydrofolate + NADP(+) = (6R)-5,10-methenyltetrahydrofolate + NADPH</text>
        <dbReference type="Rhea" id="RHEA:22812"/>
        <dbReference type="ChEBI" id="CHEBI:15636"/>
        <dbReference type="ChEBI" id="CHEBI:57455"/>
        <dbReference type="ChEBI" id="CHEBI:57783"/>
        <dbReference type="ChEBI" id="CHEBI:58349"/>
        <dbReference type="EC" id="1.5.1.5"/>
    </reaction>
</comment>
<dbReference type="FunFam" id="3.40.50.720:FF:000094">
    <property type="entry name" value="Bifunctional protein FolD"/>
    <property type="match status" value="1"/>
</dbReference>
<evidence type="ECO:0000313" key="15">
    <source>
        <dbReference type="Proteomes" id="UP000886780"/>
    </source>
</evidence>
<dbReference type="EC" id="3.5.4.9" evidence="11"/>
<dbReference type="InterPro" id="IPR036291">
    <property type="entry name" value="NAD(P)-bd_dom_sf"/>
</dbReference>
<dbReference type="GO" id="GO:0000105">
    <property type="term" value="P:L-histidine biosynthetic process"/>
    <property type="evidence" value="ECO:0007669"/>
    <property type="project" value="UniProtKB-KW"/>
</dbReference>
<reference evidence="14" key="2">
    <citation type="submission" date="2021-04" db="EMBL/GenBank/DDBJ databases">
        <authorList>
            <person name="Gilroy R."/>
        </authorList>
    </citation>
    <scope>NUCLEOTIDE SEQUENCE</scope>
    <source>
        <strain evidence="14">ChiGjej4B4-12881</strain>
    </source>
</reference>
<dbReference type="SUPFAM" id="SSF51735">
    <property type="entry name" value="NAD(P)-binding Rossmann-fold domains"/>
    <property type="match status" value="1"/>
</dbReference>
<keyword evidence="2 11" id="KW-0554">One-carbon metabolism</keyword>
<dbReference type="GO" id="GO:0035999">
    <property type="term" value="P:tetrahydrofolate interconversion"/>
    <property type="evidence" value="ECO:0007669"/>
    <property type="project" value="UniProtKB-UniRule"/>
</dbReference>
<feature type="binding site" evidence="11">
    <location>
        <begin position="162"/>
        <end position="164"/>
    </location>
    <ligand>
        <name>NADP(+)</name>
        <dbReference type="ChEBI" id="CHEBI:58349"/>
    </ligand>
</feature>
<organism evidence="14 15">
    <name type="scientific">Candidatus Lachnoclostridium stercoripullorum</name>
    <dbReference type="NCBI Taxonomy" id="2838635"/>
    <lineage>
        <taxon>Bacteria</taxon>
        <taxon>Bacillati</taxon>
        <taxon>Bacillota</taxon>
        <taxon>Clostridia</taxon>
        <taxon>Lachnospirales</taxon>
        <taxon>Lachnospiraceae</taxon>
    </lineage>
</organism>
<keyword evidence="5 11" id="KW-0378">Hydrolase</keyword>
<comment type="caution">
    <text evidence="11">Lacks conserved residue(s) required for the propagation of feature annotation.</text>
</comment>
<dbReference type="GO" id="GO:0005829">
    <property type="term" value="C:cytosol"/>
    <property type="evidence" value="ECO:0007669"/>
    <property type="project" value="TreeGrafter"/>
</dbReference>
<accession>A0A9D2AW04</accession>
<keyword evidence="4 11" id="KW-0658">Purine biosynthesis</keyword>
<dbReference type="GO" id="GO:0009086">
    <property type="term" value="P:methionine biosynthetic process"/>
    <property type="evidence" value="ECO:0007669"/>
    <property type="project" value="UniProtKB-KW"/>
</dbReference>
<evidence type="ECO:0000256" key="9">
    <source>
        <dbReference type="ARBA" id="ARBA00023167"/>
    </source>
</evidence>
<evidence type="ECO:0000256" key="10">
    <source>
        <dbReference type="ARBA" id="ARBA00023268"/>
    </source>
</evidence>
<keyword evidence="7 11" id="KW-0560">Oxidoreductase</keyword>
<evidence type="ECO:0000256" key="6">
    <source>
        <dbReference type="ARBA" id="ARBA00022857"/>
    </source>
</evidence>
<feature type="binding site" evidence="11">
    <location>
        <position position="228"/>
    </location>
    <ligand>
        <name>NADP(+)</name>
        <dbReference type="ChEBI" id="CHEBI:58349"/>
    </ligand>
</feature>
<gene>
    <name evidence="11" type="primary">folD</name>
    <name evidence="14" type="ORF">IAA28_04165</name>
</gene>
<evidence type="ECO:0000256" key="5">
    <source>
        <dbReference type="ARBA" id="ARBA00022801"/>
    </source>
</evidence>
<comment type="pathway">
    <text evidence="1 11">One-carbon metabolism; tetrahydrofolate interconversion.</text>
</comment>
<evidence type="ECO:0000313" key="14">
    <source>
        <dbReference type="EMBL" id="HIX51983.1"/>
    </source>
</evidence>
<dbReference type="Proteomes" id="UP000886780">
    <property type="component" value="Unassembled WGS sequence"/>
</dbReference>
<keyword evidence="8 11" id="KW-0368">Histidine biosynthesis</keyword>
<sequence>MIILKGAEAAAQIQREVEERLKALGGYVPTLAIVRVGEKPDDLSYERGALSRMKKFGLRAESHAWPADISMEEFGERFRRISEDGDVDGILLLRPLPPQLDEREIERMIDPGKDLDGISPENVAKVFLGDRDGFAPCTAEAVIRILKTYQVPMEGKRAVIVGRSPVVGRPLAMLFLQEHATVTVCHTRTRDLERECREADILVSAAGKAGMIGGNHVREGAVAVDVGINVTPEGKLCGDMDFEAVSGKAAMATPVPGGVGAVTTAVLAEHLVRAAERRKEQGRV</sequence>
<dbReference type="HAMAP" id="MF_01576">
    <property type="entry name" value="THF_DHG_CYH"/>
    <property type="match status" value="1"/>
</dbReference>
<keyword evidence="10 11" id="KW-0511">Multifunctional enzyme</keyword>
<keyword evidence="6 11" id="KW-0521">NADP</keyword>
<dbReference type="GO" id="GO:0004477">
    <property type="term" value="F:methenyltetrahydrofolate cyclohydrolase activity"/>
    <property type="evidence" value="ECO:0007669"/>
    <property type="project" value="UniProtKB-UniRule"/>
</dbReference>
<dbReference type="Pfam" id="PF00763">
    <property type="entry name" value="THF_DHG_CYH"/>
    <property type="match status" value="1"/>
</dbReference>
<protein>
    <recommendedName>
        <fullName evidence="11">Bifunctional protein FolD</fullName>
    </recommendedName>
    <domain>
        <recommendedName>
            <fullName evidence="11">Methylenetetrahydrofolate dehydrogenase</fullName>
            <ecNumber evidence="11">1.5.1.5</ecNumber>
        </recommendedName>
    </domain>
    <domain>
        <recommendedName>
            <fullName evidence="11">Methenyltetrahydrofolate cyclohydrolase</fullName>
            <ecNumber evidence="11">3.5.4.9</ecNumber>
        </recommendedName>
    </domain>
</protein>
<feature type="domain" description="Tetrahydrofolate dehydrogenase/cyclohydrolase catalytic" evidence="12">
    <location>
        <begin position="4"/>
        <end position="116"/>
    </location>
</feature>
<dbReference type="GO" id="GO:0004488">
    <property type="term" value="F:methylenetetrahydrofolate dehydrogenase (NADP+) activity"/>
    <property type="evidence" value="ECO:0007669"/>
    <property type="project" value="UniProtKB-UniRule"/>
</dbReference>
<evidence type="ECO:0000256" key="11">
    <source>
        <dbReference type="HAMAP-Rule" id="MF_01576"/>
    </source>
</evidence>
<dbReference type="GO" id="GO:0006164">
    <property type="term" value="P:purine nucleotide biosynthetic process"/>
    <property type="evidence" value="ECO:0007669"/>
    <property type="project" value="UniProtKB-KW"/>
</dbReference>
<comment type="function">
    <text evidence="11">Catalyzes the oxidation of 5,10-methylenetetrahydrofolate to 5,10-methenyltetrahydrofolate and then the hydrolysis of 5,10-methenyltetrahydrofolate to 10-formyltetrahydrofolate.</text>
</comment>
<evidence type="ECO:0000256" key="2">
    <source>
        <dbReference type="ARBA" id="ARBA00022563"/>
    </source>
</evidence>
<proteinExistence type="inferred from homology"/>
<dbReference type="InterPro" id="IPR000672">
    <property type="entry name" value="THF_DH/CycHdrlase"/>
</dbReference>
<dbReference type="InterPro" id="IPR020631">
    <property type="entry name" value="THF_DH/CycHdrlase_NAD-bd_dom"/>
</dbReference>
<dbReference type="SUPFAM" id="SSF53223">
    <property type="entry name" value="Aminoacid dehydrogenase-like, N-terminal domain"/>
    <property type="match status" value="1"/>
</dbReference>
<comment type="similarity">
    <text evidence="11">Belongs to the tetrahydrofolate dehydrogenase/cyclohydrolase family.</text>
</comment>
<reference evidence="14" key="1">
    <citation type="journal article" date="2021" name="PeerJ">
        <title>Extensive microbial diversity within the chicken gut microbiome revealed by metagenomics and culture.</title>
        <authorList>
            <person name="Gilroy R."/>
            <person name="Ravi A."/>
            <person name="Getino M."/>
            <person name="Pursley I."/>
            <person name="Horton D.L."/>
            <person name="Alikhan N.F."/>
            <person name="Baker D."/>
            <person name="Gharbi K."/>
            <person name="Hall N."/>
            <person name="Watson M."/>
            <person name="Adriaenssens E.M."/>
            <person name="Foster-Nyarko E."/>
            <person name="Jarju S."/>
            <person name="Secka A."/>
            <person name="Antonio M."/>
            <person name="Oren A."/>
            <person name="Chaudhuri R.R."/>
            <person name="La Ragione R."/>
            <person name="Hildebrand F."/>
            <person name="Pallen M.J."/>
        </authorList>
    </citation>
    <scope>NUCLEOTIDE SEQUENCE</scope>
    <source>
        <strain evidence="14">ChiGjej4B4-12881</strain>
    </source>
</reference>
<keyword evidence="3 11" id="KW-0028">Amino-acid biosynthesis</keyword>
<comment type="subunit">
    <text evidence="11">Homodimer.</text>
</comment>